<dbReference type="GO" id="GO:0042773">
    <property type="term" value="P:ATP synthesis coupled electron transport"/>
    <property type="evidence" value="ECO:0007669"/>
    <property type="project" value="TreeGrafter"/>
</dbReference>
<dbReference type="GO" id="GO:0016491">
    <property type="term" value="F:oxidoreductase activity"/>
    <property type="evidence" value="ECO:0007669"/>
    <property type="project" value="InterPro"/>
</dbReference>
<evidence type="ECO:0000256" key="12">
    <source>
        <dbReference type="ARBA" id="ARBA00024688"/>
    </source>
</evidence>
<dbReference type="InterPro" id="IPR014222">
    <property type="entry name" value="Cyt_c_oxidase_su2"/>
</dbReference>
<dbReference type="PROSITE" id="PS50857">
    <property type="entry name" value="COX2_CUA"/>
    <property type="match status" value="1"/>
</dbReference>
<evidence type="ECO:0000256" key="4">
    <source>
        <dbReference type="ARBA" id="ARBA00022660"/>
    </source>
</evidence>
<dbReference type="Gene3D" id="2.60.40.420">
    <property type="entry name" value="Cupredoxins - blue copper proteins"/>
    <property type="match status" value="1"/>
</dbReference>
<dbReference type="Gene3D" id="1.10.287.90">
    <property type="match status" value="1"/>
</dbReference>
<dbReference type="PRINTS" id="PR01166">
    <property type="entry name" value="CYCOXIDASEII"/>
</dbReference>
<comment type="similarity">
    <text evidence="2 13">Belongs to the cytochrome c oxidase subunit 2 family.</text>
</comment>
<evidence type="ECO:0000256" key="8">
    <source>
        <dbReference type="ARBA" id="ARBA00022982"/>
    </source>
</evidence>
<keyword evidence="8 13" id="KW-0249">Electron transport</keyword>
<dbReference type="CDD" id="cd13919">
    <property type="entry name" value="CuRO_HCO_II_like_5"/>
    <property type="match status" value="1"/>
</dbReference>
<comment type="caution">
    <text evidence="18">The sequence shown here is derived from an EMBL/GenBank/DDBJ whole genome shotgun (WGS) entry which is preliminary data.</text>
</comment>
<dbReference type="EMBL" id="JACPUR010000021">
    <property type="protein sequence ID" value="MBI3127985.1"/>
    <property type="molecule type" value="Genomic_DNA"/>
</dbReference>
<evidence type="ECO:0000256" key="7">
    <source>
        <dbReference type="ARBA" id="ARBA00022967"/>
    </source>
</evidence>
<feature type="transmembrane region" description="Helical" evidence="15">
    <location>
        <begin position="64"/>
        <end position="85"/>
    </location>
</feature>
<dbReference type="InterPro" id="IPR045187">
    <property type="entry name" value="CcO_II"/>
</dbReference>
<sequence length="226" mass="25790">MMSWLPENISLEGVEIDRLFYISYYLTAVTFILVAAFMLAFIVMYRQKPGVRAKYTHGNTTLEILWTVIPAVILLAFILVSQNSWARLKFNPPENPDIRVEVTGKQFNWIIRYPGPDGKFGTADDKEFDNQLNVPVNKKVLIHLKGEDVIHSFFMPEARLKADVVPGRTIPLWFTLTKTGKFEIPCAELCGFGHSGMKGELVVHTSESFQDWLKKTWAPPQQASRQ</sequence>
<dbReference type="InterPro" id="IPR011759">
    <property type="entry name" value="Cyt_c_oxidase_su2_TM_dom"/>
</dbReference>
<proteinExistence type="inferred from homology"/>
<evidence type="ECO:0000256" key="2">
    <source>
        <dbReference type="ARBA" id="ARBA00007866"/>
    </source>
</evidence>
<feature type="transmembrane region" description="Helical" evidence="15">
    <location>
        <begin position="20"/>
        <end position="43"/>
    </location>
</feature>
<dbReference type="Proteomes" id="UP000782312">
    <property type="component" value="Unassembled WGS sequence"/>
</dbReference>
<evidence type="ECO:0000256" key="13">
    <source>
        <dbReference type="RuleBase" id="RU000456"/>
    </source>
</evidence>
<dbReference type="InterPro" id="IPR002429">
    <property type="entry name" value="CcO_II-like_C"/>
</dbReference>
<feature type="domain" description="Cytochrome oxidase subunit II copper A binding" evidence="16">
    <location>
        <begin position="95"/>
        <end position="215"/>
    </location>
</feature>
<dbReference type="GO" id="GO:0005886">
    <property type="term" value="C:plasma membrane"/>
    <property type="evidence" value="ECO:0007669"/>
    <property type="project" value="UniProtKB-SubCell"/>
</dbReference>
<dbReference type="EC" id="7.1.1.9" evidence="14"/>
<evidence type="ECO:0000313" key="18">
    <source>
        <dbReference type="EMBL" id="MBI3127985.1"/>
    </source>
</evidence>
<reference evidence="18" key="1">
    <citation type="submission" date="2020-07" db="EMBL/GenBank/DDBJ databases">
        <title>Huge and variable diversity of episymbiotic CPR bacteria and DPANN archaea in groundwater ecosystems.</title>
        <authorList>
            <person name="He C.Y."/>
            <person name="Keren R."/>
            <person name="Whittaker M."/>
            <person name="Farag I.F."/>
            <person name="Doudna J."/>
            <person name="Cate J.H.D."/>
            <person name="Banfield J.F."/>
        </authorList>
    </citation>
    <scope>NUCLEOTIDE SEQUENCE</scope>
    <source>
        <strain evidence="18">NC_groundwater_763_Ag_S-0.2um_68_21</strain>
    </source>
</reference>
<keyword evidence="3 13" id="KW-0813">Transport</keyword>
<dbReference type="NCBIfam" id="TIGR02866">
    <property type="entry name" value="CoxB"/>
    <property type="match status" value="1"/>
</dbReference>
<evidence type="ECO:0000256" key="15">
    <source>
        <dbReference type="SAM" id="Phobius"/>
    </source>
</evidence>
<gene>
    <name evidence="18" type="primary">coxB</name>
    <name evidence="18" type="ORF">HYZ11_10305</name>
</gene>
<organism evidence="18 19">
    <name type="scientific">Tectimicrobiota bacterium</name>
    <dbReference type="NCBI Taxonomy" id="2528274"/>
    <lineage>
        <taxon>Bacteria</taxon>
        <taxon>Pseudomonadati</taxon>
        <taxon>Nitrospinota/Tectimicrobiota group</taxon>
        <taxon>Candidatus Tectimicrobiota</taxon>
    </lineage>
</organism>
<keyword evidence="7" id="KW-1278">Translocase</keyword>
<comment type="subcellular location">
    <subcellularLocation>
        <location evidence="13">Cell membrane</location>
        <topology evidence="13">Multi-pass membrane protein</topology>
    </subcellularLocation>
    <subcellularLocation>
        <location evidence="1">Membrane</location>
        <topology evidence="1">Multi-pass membrane protein</topology>
    </subcellularLocation>
</comment>
<dbReference type="InterPro" id="IPR001505">
    <property type="entry name" value="Copper_CuA"/>
</dbReference>
<dbReference type="PANTHER" id="PTHR22888:SF9">
    <property type="entry name" value="CYTOCHROME C OXIDASE SUBUNIT 2"/>
    <property type="match status" value="1"/>
</dbReference>
<evidence type="ECO:0000259" key="17">
    <source>
        <dbReference type="PROSITE" id="PS50999"/>
    </source>
</evidence>
<keyword evidence="4 13" id="KW-0679">Respiratory chain</keyword>
<keyword evidence="5 13" id="KW-0812">Transmembrane</keyword>
<dbReference type="PROSITE" id="PS00078">
    <property type="entry name" value="COX2"/>
    <property type="match status" value="1"/>
</dbReference>
<evidence type="ECO:0000256" key="5">
    <source>
        <dbReference type="ARBA" id="ARBA00022692"/>
    </source>
</evidence>
<dbReference type="SUPFAM" id="SSF81464">
    <property type="entry name" value="Cytochrome c oxidase subunit II-like, transmembrane region"/>
    <property type="match status" value="1"/>
</dbReference>
<dbReference type="Pfam" id="PF00116">
    <property type="entry name" value="COX2"/>
    <property type="match status" value="1"/>
</dbReference>
<evidence type="ECO:0000313" key="19">
    <source>
        <dbReference type="Proteomes" id="UP000782312"/>
    </source>
</evidence>
<dbReference type="PROSITE" id="PS50999">
    <property type="entry name" value="COX2_TM"/>
    <property type="match status" value="1"/>
</dbReference>
<dbReference type="GO" id="GO:0004129">
    <property type="term" value="F:cytochrome-c oxidase activity"/>
    <property type="evidence" value="ECO:0007669"/>
    <property type="project" value="UniProtKB-EC"/>
</dbReference>
<name>A0A932I137_UNCTE</name>
<dbReference type="GO" id="GO:0005507">
    <property type="term" value="F:copper ion binding"/>
    <property type="evidence" value="ECO:0007669"/>
    <property type="project" value="InterPro"/>
</dbReference>
<evidence type="ECO:0000259" key="16">
    <source>
        <dbReference type="PROSITE" id="PS50857"/>
    </source>
</evidence>
<keyword evidence="9 15" id="KW-1133">Transmembrane helix</keyword>
<evidence type="ECO:0000256" key="11">
    <source>
        <dbReference type="ARBA" id="ARBA00023136"/>
    </source>
</evidence>
<evidence type="ECO:0000256" key="1">
    <source>
        <dbReference type="ARBA" id="ARBA00004141"/>
    </source>
</evidence>
<keyword evidence="11 15" id="KW-0472">Membrane</keyword>
<dbReference type="PANTHER" id="PTHR22888">
    <property type="entry name" value="CYTOCHROME C OXIDASE, SUBUNIT II"/>
    <property type="match status" value="1"/>
</dbReference>
<evidence type="ECO:0000256" key="14">
    <source>
        <dbReference type="RuleBase" id="RU004024"/>
    </source>
</evidence>
<comment type="function">
    <text evidence="12 14">Subunits I and II form the functional core of the enzyme complex. Electrons originating in cytochrome c are transferred via heme a and Cu(A) to the binuclear center formed by heme a3 and Cu(B).</text>
</comment>
<evidence type="ECO:0000256" key="9">
    <source>
        <dbReference type="ARBA" id="ARBA00022989"/>
    </source>
</evidence>
<evidence type="ECO:0000256" key="3">
    <source>
        <dbReference type="ARBA" id="ARBA00022448"/>
    </source>
</evidence>
<dbReference type="Pfam" id="PF02790">
    <property type="entry name" value="COX2_TM"/>
    <property type="match status" value="1"/>
</dbReference>
<evidence type="ECO:0000256" key="10">
    <source>
        <dbReference type="ARBA" id="ARBA00023008"/>
    </source>
</evidence>
<accession>A0A932I137</accession>
<dbReference type="InterPro" id="IPR008972">
    <property type="entry name" value="Cupredoxin"/>
</dbReference>
<dbReference type="InterPro" id="IPR036257">
    <property type="entry name" value="Cyt_c_oxidase_su2_TM_sf"/>
</dbReference>
<evidence type="ECO:0000256" key="6">
    <source>
        <dbReference type="ARBA" id="ARBA00022723"/>
    </source>
</evidence>
<feature type="domain" description="Cytochrome oxidase subunit II transmembrane region profile" evidence="17">
    <location>
        <begin position="1"/>
        <end position="92"/>
    </location>
</feature>
<dbReference type="SUPFAM" id="SSF49503">
    <property type="entry name" value="Cupredoxins"/>
    <property type="match status" value="1"/>
</dbReference>
<comment type="catalytic activity">
    <reaction evidence="14">
        <text>4 Fe(II)-[cytochrome c] + O2 + 8 H(+)(in) = 4 Fe(III)-[cytochrome c] + 2 H2O + 4 H(+)(out)</text>
        <dbReference type="Rhea" id="RHEA:11436"/>
        <dbReference type="Rhea" id="RHEA-COMP:10350"/>
        <dbReference type="Rhea" id="RHEA-COMP:14399"/>
        <dbReference type="ChEBI" id="CHEBI:15377"/>
        <dbReference type="ChEBI" id="CHEBI:15378"/>
        <dbReference type="ChEBI" id="CHEBI:15379"/>
        <dbReference type="ChEBI" id="CHEBI:29033"/>
        <dbReference type="ChEBI" id="CHEBI:29034"/>
        <dbReference type="EC" id="7.1.1.9"/>
    </reaction>
</comment>
<protein>
    <recommendedName>
        <fullName evidence="14">Cytochrome c oxidase subunit 2</fullName>
        <ecNumber evidence="14">7.1.1.9</ecNumber>
    </recommendedName>
</protein>
<keyword evidence="6 14" id="KW-0479">Metal-binding</keyword>
<dbReference type="AlphaFoldDB" id="A0A932I137"/>
<keyword evidence="10 14" id="KW-0186">Copper</keyword>
<comment type="cofactor">
    <cofactor evidence="14">
        <name>Cu cation</name>
        <dbReference type="ChEBI" id="CHEBI:23378"/>
    </cofactor>
    <text evidence="14">Binds a copper A center.</text>
</comment>